<comment type="caution">
    <text evidence="2">The sequence shown here is derived from an EMBL/GenBank/DDBJ whole genome shotgun (WGS) entry which is preliminary data.</text>
</comment>
<evidence type="ECO:0000313" key="3">
    <source>
        <dbReference type="Proteomes" id="UP000680348"/>
    </source>
</evidence>
<organism evidence="2 3">
    <name type="scientific">Pseudaminobacter soli</name>
    <name type="common">ex Zhang et al. 2022</name>
    <dbReference type="NCBI Taxonomy" id="2831468"/>
    <lineage>
        <taxon>Bacteria</taxon>
        <taxon>Pseudomonadati</taxon>
        <taxon>Pseudomonadota</taxon>
        <taxon>Alphaproteobacteria</taxon>
        <taxon>Hyphomicrobiales</taxon>
        <taxon>Phyllobacteriaceae</taxon>
        <taxon>Pseudaminobacter</taxon>
    </lineage>
</organism>
<dbReference type="AlphaFoldDB" id="A0A942I2W9"/>
<dbReference type="RefSeq" id="WP_188255902.1">
    <property type="nucleotide sequence ID" value="NZ_JABVCF010000009.1"/>
</dbReference>
<protein>
    <submittedName>
        <fullName evidence="2">Chemotaxis protein MotC</fullName>
    </submittedName>
</protein>
<gene>
    <name evidence="2" type="ORF">KEU06_17135</name>
</gene>
<feature type="region of interest" description="Disordered" evidence="1">
    <location>
        <begin position="350"/>
        <end position="440"/>
    </location>
</feature>
<accession>A0A942I2W9</accession>
<dbReference type="Proteomes" id="UP000680348">
    <property type="component" value="Unassembled WGS sequence"/>
</dbReference>
<name>A0A942I2W9_9HYPH</name>
<evidence type="ECO:0000256" key="1">
    <source>
        <dbReference type="SAM" id="MobiDB-lite"/>
    </source>
</evidence>
<dbReference type="EMBL" id="JAGWCR010000009">
    <property type="protein sequence ID" value="MBS3650342.1"/>
    <property type="molecule type" value="Genomic_DNA"/>
</dbReference>
<proteinExistence type="predicted"/>
<sequence>MSLPSRTAALLLSACLAGSIVGPARSEGRAPELQPYQMVRSLQHVQDRVAAGDHAALPIQRRLLELVDKRLRTATAAELMQPANLQSMLVYAMSGGNPDTLKSILMRLHLGQKDSLIAAAILGYLNGATRNAAAALKTIEPMQEARETGAFLALLKGSLVSLEDPRSALKLMDQARLLAPGTLVEEAALRRSVGLAATIDDPDRFILASKQYAIAYIRSPYASQFADSVVSGVIKLYPKLDMAALDGVTALMRSEQRKVIYLRIARRAAIEGLVELANLAAERARKLEEADQTGQDPRLLLYTALTDVTAESGEALRSKLAGIDQSSLSAGDRKLMDAVLAVADQISGSPAAPVAGHSRVRRMEAASDDGPGAAAGETPDAADEAELIPETPEVVEAFEKKSAETRRSHPESDRTGAPPVQKVKAASAAPTVQQRRETPDLIDDAVLDGRRRLVEIDELLAGAAK</sequence>
<reference evidence="2" key="1">
    <citation type="submission" date="2021-04" db="EMBL/GenBank/DDBJ databases">
        <title>Pseudaminobacter soli sp. nov., isolated from paddy soil contaminated by heavy metals.</title>
        <authorList>
            <person name="Zhang K."/>
        </authorList>
    </citation>
    <scope>NUCLEOTIDE SEQUENCE</scope>
    <source>
        <strain evidence="2">19-2017</strain>
    </source>
</reference>
<feature type="compositionally biased region" description="Basic and acidic residues" evidence="1">
    <location>
        <begin position="397"/>
        <end position="414"/>
    </location>
</feature>
<keyword evidence="3" id="KW-1185">Reference proteome</keyword>
<evidence type="ECO:0000313" key="2">
    <source>
        <dbReference type="EMBL" id="MBS3650342.1"/>
    </source>
</evidence>